<dbReference type="InterPro" id="IPR036026">
    <property type="entry name" value="Seven-hairpin_glycosidases"/>
</dbReference>
<keyword evidence="6" id="KW-0106">Calcium</keyword>
<dbReference type="EMBL" id="KL142368">
    <property type="protein sequence ID" value="KDR83825.1"/>
    <property type="molecule type" value="Genomic_DNA"/>
</dbReference>
<dbReference type="GO" id="GO:0016020">
    <property type="term" value="C:membrane"/>
    <property type="evidence" value="ECO:0007669"/>
    <property type="project" value="InterPro"/>
</dbReference>
<evidence type="ECO:0000256" key="5">
    <source>
        <dbReference type="PIRSR" id="PIRSR601382-1"/>
    </source>
</evidence>
<keyword evidence="11" id="KW-1185">Reference proteome</keyword>
<dbReference type="STRING" id="685588.A0A067TKR1"/>
<organism evidence="10 11">
    <name type="scientific">Galerina marginata (strain CBS 339.88)</name>
    <dbReference type="NCBI Taxonomy" id="685588"/>
    <lineage>
        <taxon>Eukaryota</taxon>
        <taxon>Fungi</taxon>
        <taxon>Dikarya</taxon>
        <taxon>Basidiomycota</taxon>
        <taxon>Agaricomycotina</taxon>
        <taxon>Agaricomycetes</taxon>
        <taxon>Agaricomycetidae</taxon>
        <taxon>Agaricales</taxon>
        <taxon>Agaricineae</taxon>
        <taxon>Strophariaceae</taxon>
        <taxon>Galerina</taxon>
    </lineage>
</organism>
<feature type="region of interest" description="Disordered" evidence="8">
    <location>
        <begin position="775"/>
        <end position="805"/>
    </location>
</feature>
<evidence type="ECO:0000256" key="2">
    <source>
        <dbReference type="ARBA" id="ARBA00007658"/>
    </source>
</evidence>
<feature type="active site" description="Proton donor" evidence="5">
    <location>
        <position position="316"/>
    </location>
</feature>
<dbReference type="InterPro" id="IPR003137">
    <property type="entry name" value="PA_domain"/>
</dbReference>
<dbReference type="GO" id="GO:0044322">
    <property type="term" value="C:endoplasmic reticulum quality control compartment"/>
    <property type="evidence" value="ECO:0007669"/>
    <property type="project" value="GOC"/>
</dbReference>
<dbReference type="GO" id="GO:0004571">
    <property type="term" value="F:mannosyl-oligosaccharide 1,2-alpha-mannosidase activity"/>
    <property type="evidence" value="ECO:0007669"/>
    <property type="project" value="InterPro"/>
</dbReference>
<dbReference type="AlphaFoldDB" id="A0A067TKR1"/>
<keyword evidence="4" id="KW-0325">Glycoprotein</keyword>
<evidence type="ECO:0000256" key="4">
    <source>
        <dbReference type="ARBA" id="ARBA00023180"/>
    </source>
</evidence>
<dbReference type="PANTHER" id="PTHR45679:SF5">
    <property type="entry name" value="ER DEGRADATION-ENHANCING ALPHA-MANNOSIDASE-LIKE PROTEIN 1"/>
    <property type="match status" value="1"/>
</dbReference>
<feature type="active site" evidence="5">
    <location>
        <position position="221"/>
    </location>
</feature>
<sequence>MTFAFPLDELTPLSCSGQGPDWANPTNIASNDVAGNFSLTLIDVLDTFVVLDDRQGFEKAVKNVIEWVSFDVNTRPQVFETTIRVLGGLLSGHIFANQTGQPFYLPWYQGELLALAHDLGNRLLPAFSTPTGLPYARINLRHGLVKGETLETCTAGAGSLMLEFATLSRLTGDDRFEKAAYRAFFGIWNRKSEIDLVGNTINTWTGVWTHPQTTGIGAGIDSFYEYALKWYIMSGEIEFLDVWDDAYAAIMRFARARDGYWYRTVNMHSGDAAYNTIDSLSAFWPGLQVLAGDVQNAIKLHMIYYNLWKQHSGLPEVYDTNYKQATSHQYPLRPEFIESTWYLYRATRDPFYLEVGERVLFDLTTRAKVPCGLSGIQDLRTNKRDDRMESFALSETLKYLYLLFDEDNPLHSDDSNYVFTTEGHILSLGREHMKPVPPARKRMRNVVDYQCPAYLPYTRTSDHRGRRSGLVQGIRSRPDVEYSRYLVGLSPTSSDEQYWSPDGWCDRPKVDPYTYEFILAPNGRAVQEDLSPSLLKLGVQPDGYIIHNVTGIRAQIVQRLDGQGYDIKKLGHYSVRPGQLVYINDSAIFPSGGDNIAQDEIHRRDPEVSLRVFTADVDPMLNVQTGLYNTAGIDVSVIGYTARFGADLSSHIAFDPTKETPNIRTVNGVAIRREPENAHGCDPYERTYANSMLIARRGHCTFLEKLVHARDASAVGVIIISDEDLSINPTANTDELSDAGDISDVSIVLLPKTAGEAFEELVVVSERLQSSQIMMSLQQPQSAGIDEDSEPLPTKKEEEQPKDPNRILYINGHPLINTRLLV</sequence>
<dbReference type="Pfam" id="PF02225">
    <property type="entry name" value="PA"/>
    <property type="match status" value="1"/>
</dbReference>
<evidence type="ECO:0000256" key="8">
    <source>
        <dbReference type="SAM" id="MobiDB-lite"/>
    </source>
</evidence>
<feature type="domain" description="PA" evidence="9">
    <location>
        <begin position="677"/>
        <end position="757"/>
    </location>
</feature>
<accession>A0A067TKR1</accession>
<comment type="similarity">
    <text evidence="2 7">Belongs to the glycosyl hydrolase 47 family.</text>
</comment>
<evidence type="ECO:0000313" key="11">
    <source>
        <dbReference type="Proteomes" id="UP000027222"/>
    </source>
</evidence>
<evidence type="ECO:0000256" key="6">
    <source>
        <dbReference type="PIRSR" id="PIRSR601382-2"/>
    </source>
</evidence>
<dbReference type="Gene3D" id="3.50.30.30">
    <property type="match status" value="1"/>
</dbReference>
<dbReference type="GO" id="GO:1904380">
    <property type="term" value="P:endoplasmic reticulum mannose trimming"/>
    <property type="evidence" value="ECO:0007669"/>
    <property type="project" value="InterPro"/>
</dbReference>
<keyword evidence="7" id="KW-0326">Glycosidase</keyword>
<dbReference type="OrthoDB" id="8118055at2759"/>
<evidence type="ECO:0000313" key="10">
    <source>
        <dbReference type="EMBL" id="KDR83825.1"/>
    </source>
</evidence>
<keyword evidence="6" id="KW-0479">Metal-binding</keyword>
<dbReference type="SUPFAM" id="SSF48225">
    <property type="entry name" value="Seven-hairpin glycosidases"/>
    <property type="match status" value="1"/>
</dbReference>
<feature type="active site" evidence="5">
    <location>
        <position position="335"/>
    </location>
</feature>
<dbReference type="PRINTS" id="PR00747">
    <property type="entry name" value="GLYHDRLASE47"/>
</dbReference>
<dbReference type="PANTHER" id="PTHR45679">
    <property type="entry name" value="ER DEGRADATION-ENHANCING ALPHA-MANNOSIDASE-LIKE PROTEIN 2"/>
    <property type="match status" value="1"/>
</dbReference>
<dbReference type="InterPro" id="IPR046450">
    <property type="entry name" value="PA_dom_sf"/>
</dbReference>
<evidence type="ECO:0000256" key="3">
    <source>
        <dbReference type="ARBA" id="ARBA00022824"/>
    </source>
</evidence>
<reference evidence="11" key="1">
    <citation type="journal article" date="2014" name="Proc. Natl. Acad. Sci. U.S.A.">
        <title>Extensive sampling of basidiomycete genomes demonstrates inadequacy of the white-rot/brown-rot paradigm for wood decay fungi.</title>
        <authorList>
            <person name="Riley R."/>
            <person name="Salamov A.A."/>
            <person name="Brown D.W."/>
            <person name="Nagy L.G."/>
            <person name="Floudas D."/>
            <person name="Held B.W."/>
            <person name="Levasseur A."/>
            <person name="Lombard V."/>
            <person name="Morin E."/>
            <person name="Otillar R."/>
            <person name="Lindquist E.A."/>
            <person name="Sun H."/>
            <person name="LaButti K.M."/>
            <person name="Schmutz J."/>
            <person name="Jabbour D."/>
            <person name="Luo H."/>
            <person name="Baker S.E."/>
            <person name="Pisabarro A.G."/>
            <person name="Walton J.D."/>
            <person name="Blanchette R.A."/>
            <person name="Henrissat B."/>
            <person name="Martin F."/>
            <person name="Cullen D."/>
            <person name="Hibbett D.S."/>
            <person name="Grigoriev I.V."/>
        </authorList>
    </citation>
    <scope>NUCLEOTIDE SEQUENCE [LARGE SCALE GENOMIC DNA]</scope>
    <source>
        <strain evidence="11">CBS 339.88</strain>
    </source>
</reference>
<evidence type="ECO:0000256" key="1">
    <source>
        <dbReference type="ARBA" id="ARBA00004240"/>
    </source>
</evidence>
<gene>
    <name evidence="10" type="ORF">GALMADRAFT_86423</name>
</gene>
<dbReference type="GO" id="GO:0036503">
    <property type="term" value="P:ERAD pathway"/>
    <property type="evidence" value="ECO:0007669"/>
    <property type="project" value="UniProtKB-ARBA"/>
</dbReference>
<dbReference type="GO" id="GO:0005509">
    <property type="term" value="F:calcium ion binding"/>
    <property type="evidence" value="ECO:0007669"/>
    <property type="project" value="InterPro"/>
</dbReference>
<dbReference type="InterPro" id="IPR044674">
    <property type="entry name" value="EDEM1/2/3"/>
</dbReference>
<dbReference type="HOGENOM" id="CLU_003818_2_1_1"/>
<feature type="compositionally biased region" description="Basic and acidic residues" evidence="8">
    <location>
        <begin position="793"/>
        <end position="805"/>
    </location>
</feature>
<feature type="active site" description="Proton donor" evidence="5">
    <location>
        <position position="80"/>
    </location>
</feature>
<keyword evidence="3" id="KW-0256">Endoplasmic reticulum</keyword>
<feature type="binding site" evidence="6">
    <location>
        <position position="421"/>
    </location>
    <ligand>
        <name>Ca(2+)</name>
        <dbReference type="ChEBI" id="CHEBI:29108"/>
    </ligand>
</feature>
<comment type="subcellular location">
    <subcellularLocation>
        <location evidence="1">Endoplasmic reticulum</location>
    </subcellularLocation>
</comment>
<dbReference type="GO" id="GO:0005975">
    <property type="term" value="P:carbohydrate metabolic process"/>
    <property type="evidence" value="ECO:0007669"/>
    <property type="project" value="InterPro"/>
</dbReference>
<dbReference type="Gene3D" id="1.50.10.10">
    <property type="match status" value="1"/>
</dbReference>
<evidence type="ECO:0000259" key="9">
    <source>
        <dbReference type="Pfam" id="PF02225"/>
    </source>
</evidence>
<comment type="cofactor">
    <cofactor evidence="6">
        <name>Ca(2+)</name>
        <dbReference type="ChEBI" id="CHEBI:29108"/>
    </cofactor>
</comment>
<dbReference type="InterPro" id="IPR012341">
    <property type="entry name" value="6hp_glycosidase-like_sf"/>
</dbReference>
<dbReference type="Proteomes" id="UP000027222">
    <property type="component" value="Unassembled WGS sequence"/>
</dbReference>
<dbReference type="Pfam" id="PF01532">
    <property type="entry name" value="Glyco_hydro_47"/>
    <property type="match status" value="1"/>
</dbReference>
<proteinExistence type="inferred from homology"/>
<dbReference type="SUPFAM" id="SSF52025">
    <property type="entry name" value="PA domain"/>
    <property type="match status" value="1"/>
</dbReference>
<name>A0A067TKR1_GALM3</name>
<keyword evidence="7" id="KW-0378">Hydrolase</keyword>
<evidence type="ECO:0000256" key="7">
    <source>
        <dbReference type="RuleBase" id="RU361193"/>
    </source>
</evidence>
<dbReference type="EC" id="3.2.1.-" evidence="7"/>
<dbReference type="InterPro" id="IPR001382">
    <property type="entry name" value="Glyco_hydro_47"/>
</dbReference>
<protein>
    <recommendedName>
        <fullName evidence="7">alpha-1,2-Mannosidase</fullName>
        <ecNumber evidence="7">3.2.1.-</ecNumber>
    </recommendedName>
</protein>